<keyword evidence="6 12" id="KW-0133">Cell shape</keyword>
<evidence type="ECO:0000313" key="15">
    <source>
        <dbReference type="EMBL" id="RRD91235.1"/>
    </source>
</evidence>
<evidence type="ECO:0000256" key="10">
    <source>
        <dbReference type="ARBA" id="ARBA00023306"/>
    </source>
</evidence>
<dbReference type="OrthoDB" id="9805475at2"/>
<feature type="transmembrane region" description="Helical" evidence="12">
    <location>
        <begin position="96"/>
        <end position="114"/>
    </location>
</feature>
<dbReference type="NCBIfam" id="TIGR00445">
    <property type="entry name" value="mraY"/>
    <property type="match status" value="1"/>
</dbReference>
<keyword evidence="12" id="KW-1003">Cell membrane</keyword>
<keyword evidence="10 12" id="KW-0131">Cell cycle</keyword>
<evidence type="ECO:0000256" key="11">
    <source>
        <dbReference type="ARBA" id="ARBA00023316"/>
    </source>
</evidence>
<dbReference type="InterPro" id="IPR018480">
    <property type="entry name" value="PNAcMuramoyl-5peptid_Trfase_CS"/>
</dbReference>
<dbReference type="GO" id="GO:0071555">
    <property type="term" value="P:cell wall organization"/>
    <property type="evidence" value="ECO:0007669"/>
    <property type="project" value="UniProtKB-KW"/>
</dbReference>
<feature type="transmembrane region" description="Helical" evidence="12">
    <location>
        <begin position="183"/>
        <end position="203"/>
    </location>
</feature>
<comment type="pathway">
    <text evidence="12">Cell wall biogenesis; peptidoglycan biosynthesis.</text>
</comment>
<feature type="transmembrane region" description="Helical" evidence="12">
    <location>
        <begin position="215"/>
        <end position="235"/>
    </location>
</feature>
<reference evidence="15 16" key="1">
    <citation type="submission" date="2018-11" db="EMBL/GenBank/DDBJ databases">
        <title>Genomes From Bacteria Associated with the Canine Oral Cavity: a Test Case for Automated Genome-Based Taxonomic Assignment.</title>
        <authorList>
            <person name="Coil D.A."/>
            <person name="Jospin G."/>
            <person name="Darling A.E."/>
            <person name="Wallis C."/>
            <person name="Davis I.J."/>
            <person name="Harris S."/>
            <person name="Eisen J.A."/>
            <person name="Holcombe L.J."/>
            <person name="O'Flynn C."/>
        </authorList>
    </citation>
    <scope>NUCLEOTIDE SEQUENCE [LARGE SCALE GENOMIC DNA]</scope>
    <source>
        <strain evidence="15 16">COT-280</strain>
    </source>
</reference>
<keyword evidence="9 12" id="KW-0472">Membrane</keyword>
<dbReference type="PROSITE" id="PS01348">
    <property type="entry name" value="MRAY_2"/>
    <property type="match status" value="1"/>
</dbReference>
<evidence type="ECO:0000256" key="8">
    <source>
        <dbReference type="ARBA" id="ARBA00022989"/>
    </source>
</evidence>
<evidence type="ECO:0000256" key="13">
    <source>
        <dbReference type="NCBIfam" id="TIGR00445"/>
    </source>
</evidence>
<feature type="transmembrane region" description="Helical" evidence="12">
    <location>
        <begin position="255"/>
        <end position="272"/>
    </location>
</feature>
<protein>
    <recommendedName>
        <fullName evidence="12 13">Phospho-N-acetylmuramoyl-pentapeptide-transferase</fullName>
        <ecNumber evidence="12 13">2.7.8.13</ecNumber>
    </recommendedName>
    <alternativeName>
        <fullName evidence="12">UDP-MurNAc-pentapeptide phosphotransferase</fullName>
    </alternativeName>
</protein>
<dbReference type="PANTHER" id="PTHR22926:SF5">
    <property type="entry name" value="PHOSPHO-N-ACETYLMURAMOYL-PENTAPEPTIDE-TRANSFERASE HOMOLOG"/>
    <property type="match status" value="1"/>
</dbReference>
<keyword evidence="12 14" id="KW-0460">Magnesium</keyword>
<evidence type="ECO:0000256" key="3">
    <source>
        <dbReference type="ARBA" id="ARBA00022618"/>
    </source>
</evidence>
<dbReference type="AlphaFoldDB" id="A0A3P2A8C8"/>
<evidence type="ECO:0000313" key="16">
    <source>
        <dbReference type="Proteomes" id="UP000269923"/>
    </source>
</evidence>
<dbReference type="STRING" id="1121352.GCA_000620925_00242"/>
<keyword evidence="5 12" id="KW-0812">Transmembrane</keyword>
<comment type="catalytic activity">
    <reaction evidence="12">
        <text>UDP-N-acetyl-alpha-D-muramoyl-L-alanyl-gamma-D-glutamyl-meso-2,6-diaminopimeloyl-D-alanyl-D-alanine + di-trans,octa-cis-undecaprenyl phosphate = di-trans,octa-cis-undecaprenyl diphospho-N-acetyl-alpha-D-muramoyl-L-alanyl-D-glutamyl-meso-2,6-diaminopimeloyl-D-alanyl-D-alanine + UMP</text>
        <dbReference type="Rhea" id="RHEA:28386"/>
        <dbReference type="ChEBI" id="CHEBI:57865"/>
        <dbReference type="ChEBI" id="CHEBI:60392"/>
        <dbReference type="ChEBI" id="CHEBI:61386"/>
        <dbReference type="ChEBI" id="CHEBI:61387"/>
        <dbReference type="EC" id="2.7.8.13"/>
    </reaction>
</comment>
<keyword evidence="7 12" id="KW-0573">Peptidoglycan synthesis</keyword>
<dbReference type="GO" id="GO:0009252">
    <property type="term" value="P:peptidoglycan biosynthetic process"/>
    <property type="evidence" value="ECO:0007669"/>
    <property type="project" value="UniProtKB-UniRule"/>
</dbReference>
<dbReference type="InterPro" id="IPR003524">
    <property type="entry name" value="PNAcMuramoyl-5peptid_Trfase"/>
</dbReference>
<evidence type="ECO:0000256" key="4">
    <source>
        <dbReference type="ARBA" id="ARBA00022679"/>
    </source>
</evidence>
<feature type="transmembrane region" description="Helical" evidence="12">
    <location>
        <begin position="306"/>
        <end position="327"/>
    </location>
</feature>
<dbReference type="UniPathway" id="UPA00219"/>
<sequence>MFIWLAQVLDDWIKAFNVVQYTTFRAVMAALTALAFSLLLGPWSIRKLTALKVGQAVRTDGPQSHLIKNGTPTMGGALILAAIAVSTLLWSNLENRYIWILLGVMLATGALGFYDDWRKVVYKDPNGVSARFKMVWQSAVALAAGVALFSLLADGSYITDPKNAADSAVAANRILIIPYLKMLLLPLGAVGFVVLSYLTIVGTSNAVNLTDGLDGLAAFPVVLVAAGLAVFAYVGGHSEFARYLVLPYVPGANEVVVFCAAMCGACLGFLWFNAYPAQVFMGDVGALALGAALGTVAVIIRQEVVLVIMGGLFVVEALSVMIQVAWYKKTGKRIFLMAPIHHHFEEKGWKETQVVVRFWIITIVLVLVGLSSLKLR</sequence>
<comment type="function">
    <text evidence="12">Catalyzes the initial step of the lipid cycle reactions in the biosynthesis of the cell wall peptidoglycan: transfers peptidoglycan precursor phospho-MurNAc-pentapeptide from UDP-MurNAc-pentapeptide onto the lipid carrier undecaprenyl phosphate, yielding undecaprenyl-pyrophosphoryl-MurNAc-pentapeptide, known as lipid I.</text>
</comment>
<comment type="caution">
    <text evidence="15">The sequence shown here is derived from an EMBL/GenBank/DDBJ whole genome shotgun (WGS) entry which is preliminary data.</text>
</comment>
<feature type="binding site" evidence="14">
    <location>
        <position position="208"/>
    </location>
    <ligand>
        <name>Mg(2+)</name>
        <dbReference type="ChEBI" id="CHEBI:18420"/>
    </ligand>
</feature>
<dbReference type="RefSeq" id="WP_124794036.1">
    <property type="nucleotide sequence ID" value="NZ_RQYC01000002.1"/>
</dbReference>
<dbReference type="GO" id="GO:0005886">
    <property type="term" value="C:plasma membrane"/>
    <property type="evidence" value="ECO:0007669"/>
    <property type="project" value="UniProtKB-SubCell"/>
</dbReference>
<evidence type="ECO:0000256" key="14">
    <source>
        <dbReference type="PIRSR" id="PIRSR600715-1"/>
    </source>
</evidence>
<keyword evidence="16" id="KW-1185">Reference proteome</keyword>
<evidence type="ECO:0000256" key="5">
    <source>
        <dbReference type="ARBA" id="ARBA00022692"/>
    </source>
</evidence>
<proteinExistence type="inferred from homology"/>
<dbReference type="Proteomes" id="UP000269923">
    <property type="component" value="Unassembled WGS sequence"/>
</dbReference>
<evidence type="ECO:0000256" key="6">
    <source>
        <dbReference type="ARBA" id="ARBA00022960"/>
    </source>
</evidence>
<keyword evidence="11 12" id="KW-0961">Cell wall biogenesis/degradation</keyword>
<feature type="transmembrane region" description="Helical" evidence="12">
    <location>
        <begin position="26"/>
        <end position="45"/>
    </location>
</feature>
<dbReference type="Pfam" id="PF10555">
    <property type="entry name" value="MraY_sig1"/>
    <property type="match status" value="1"/>
</dbReference>
<keyword evidence="3 12" id="KW-0132">Cell division</keyword>
<feature type="transmembrane region" description="Helical" evidence="12">
    <location>
        <begin position="135"/>
        <end position="153"/>
    </location>
</feature>
<evidence type="ECO:0000256" key="7">
    <source>
        <dbReference type="ARBA" id="ARBA00022984"/>
    </source>
</evidence>
<dbReference type="Pfam" id="PF00953">
    <property type="entry name" value="Glycos_transf_4"/>
    <property type="match status" value="1"/>
</dbReference>
<feature type="transmembrane region" description="Helical" evidence="12">
    <location>
        <begin position="354"/>
        <end position="373"/>
    </location>
</feature>
<dbReference type="PROSITE" id="PS01347">
    <property type="entry name" value="MRAY_1"/>
    <property type="match status" value="1"/>
</dbReference>
<accession>A0A3P2A8C8</accession>
<dbReference type="CDD" id="cd06852">
    <property type="entry name" value="GT_MraY"/>
    <property type="match status" value="1"/>
</dbReference>
<feature type="transmembrane region" description="Helical" evidence="12">
    <location>
        <begin position="279"/>
        <end position="300"/>
    </location>
</feature>
<keyword evidence="12 14" id="KW-0479">Metal-binding</keyword>
<dbReference type="HAMAP" id="MF_00038">
    <property type="entry name" value="MraY"/>
    <property type="match status" value="1"/>
</dbReference>
<dbReference type="PANTHER" id="PTHR22926">
    <property type="entry name" value="PHOSPHO-N-ACETYLMURAMOYL-PENTAPEPTIDE-TRANSFERASE"/>
    <property type="match status" value="1"/>
</dbReference>
<evidence type="ECO:0000256" key="1">
    <source>
        <dbReference type="ARBA" id="ARBA00004141"/>
    </source>
</evidence>
<comment type="similarity">
    <text evidence="2 12">Belongs to the glycosyltransferase 4 family. MraY subfamily.</text>
</comment>
<dbReference type="InterPro" id="IPR000715">
    <property type="entry name" value="Glycosyl_transferase_4"/>
</dbReference>
<dbReference type="GO" id="GO:0008963">
    <property type="term" value="F:phospho-N-acetylmuramoyl-pentapeptide-transferase activity"/>
    <property type="evidence" value="ECO:0007669"/>
    <property type="project" value="UniProtKB-UniRule"/>
</dbReference>
<evidence type="ECO:0000256" key="2">
    <source>
        <dbReference type="ARBA" id="ARBA00005583"/>
    </source>
</evidence>
<evidence type="ECO:0000256" key="12">
    <source>
        <dbReference type="HAMAP-Rule" id="MF_00038"/>
    </source>
</evidence>
<comment type="cofactor">
    <cofactor evidence="12 14">
        <name>Mg(2+)</name>
        <dbReference type="ChEBI" id="CHEBI:18420"/>
    </cofactor>
</comment>
<keyword evidence="8 12" id="KW-1133">Transmembrane helix</keyword>
<dbReference type="GO" id="GO:0051992">
    <property type="term" value="F:UDP-N-acetylmuramoyl-L-alanyl-D-glutamyl-meso-2,6-diaminopimelyl-D-alanyl-D-alanine:undecaprenyl-phosphate transferase activity"/>
    <property type="evidence" value="ECO:0007669"/>
    <property type="project" value="RHEA"/>
</dbReference>
<dbReference type="GO" id="GO:0008360">
    <property type="term" value="P:regulation of cell shape"/>
    <property type="evidence" value="ECO:0007669"/>
    <property type="project" value="UniProtKB-KW"/>
</dbReference>
<dbReference type="GO" id="GO:0051301">
    <property type="term" value="P:cell division"/>
    <property type="evidence" value="ECO:0007669"/>
    <property type="project" value="UniProtKB-KW"/>
</dbReference>
<comment type="subcellular location">
    <subcellularLocation>
        <location evidence="12">Cell membrane</location>
        <topology evidence="12">Multi-pass membrane protein</topology>
    </subcellularLocation>
    <subcellularLocation>
        <location evidence="1">Membrane</location>
        <topology evidence="1">Multi-pass membrane protein</topology>
    </subcellularLocation>
</comment>
<dbReference type="EC" id="2.7.8.13" evidence="12 13"/>
<dbReference type="GO" id="GO:0046872">
    <property type="term" value="F:metal ion binding"/>
    <property type="evidence" value="ECO:0007669"/>
    <property type="project" value="UniProtKB-KW"/>
</dbReference>
<dbReference type="EMBL" id="RQYC01000002">
    <property type="protein sequence ID" value="RRD91235.1"/>
    <property type="molecule type" value="Genomic_DNA"/>
</dbReference>
<feature type="transmembrane region" description="Helical" evidence="12">
    <location>
        <begin position="66"/>
        <end position="90"/>
    </location>
</feature>
<organism evidence="15 16">
    <name type="scientific">Conchiformibius steedae</name>
    <dbReference type="NCBI Taxonomy" id="153493"/>
    <lineage>
        <taxon>Bacteria</taxon>
        <taxon>Pseudomonadati</taxon>
        <taxon>Pseudomonadota</taxon>
        <taxon>Betaproteobacteria</taxon>
        <taxon>Neisseriales</taxon>
        <taxon>Neisseriaceae</taxon>
        <taxon>Conchiformibius</taxon>
    </lineage>
</organism>
<feature type="binding site" evidence="14">
    <location>
        <position position="283"/>
    </location>
    <ligand>
        <name>Mg(2+)</name>
        <dbReference type="ChEBI" id="CHEBI:18420"/>
    </ligand>
</feature>
<name>A0A3P2A8C8_9NEIS</name>
<gene>
    <name evidence="12" type="primary">mraY</name>
    <name evidence="15" type="ORF">EII21_02260</name>
</gene>
<evidence type="ECO:0000256" key="9">
    <source>
        <dbReference type="ARBA" id="ARBA00023136"/>
    </source>
</evidence>
<keyword evidence="4 12" id="KW-0808">Transferase</keyword>